<dbReference type="AlphaFoldDB" id="A0A6N7PXI0"/>
<evidence type="ECO:0000256" key="1">
    <source>
        <dbReference type="SAM" id="MobiDB-lite"/>
    </source>
</evidence>
<name>A0A6N7PXI0_9BACT</name>
<feature type="region of interest" description="Disordered" evidence="1">
    <location>
        <begin position="77"/>
        <end position="98"/>
    </location>
</feature>
<keyword evidence="3" id="KW-1185">Reference proteome</keyword>
<dbReference type="RefSeq" id="WP_153823023.1">
    <property type="nucleotide sequence ID" value="NZ_WJIE01000010.1"/>
</dbReference>
<proteinExistence type="predicted"/>
<comment type="caution">
    <text evidence="2">The sequence shown here is derived from an EMBL/GenBank/DDBJ whole genome shotgun (WGS) entry which is preliminary data.</text>
</comment>
<dbReference type="Proteomes" id="UP000440224">
    <property type="component" value="Unassembled WGS sequence"/>
</dbReference>
<evidence type="ECO:0000313" key="3">
    <source>
        <dbReference type="Proteomes" id="UP000440224"/>
    </source>
</evidence>
<reference evidence="2 3" key="1">
    <citation type="submission" date="2019-10" db="EMBL/GenBank/DDBJ databases">
        <title>A soil myxobacterium in the family Polyangiaceae.</title>
        <authorList>
            <person name="Li Y."/>
            <person name="Wang J."/>
        </authorList>
    </citation>
    <scope>NUCLEOTIDE SEQUENCE [LARGE SCALE GENOMIC DNA]</scope>
    <source>
        <strain evidence="2 3">DSM 14734</strain>
    </source>
</reference>
<dbReference type="EMBL" id="WJIE01000010">
    <property type="protein sequence ID" value="MRG96227.1"/>
    <property type="molecule type" value="Genomic_DNA"/>
</dbReference>
<gene>
    <name evidence="2" type="ORF">GF068_30535</name>
</gene>
<evidence type="ECO:0000313" key="2">
    <source>
        <dbReference type="EMBL" id="MRG96227.1"/>
    </source>
</evidence>
<organism evidence="2 3">
    <name type="scientific">Polyangium spumosum</name>
    <dbReference type="NCBI Taxonomy" id="889282"/>
    <lineage>
        <taxon>Bacteria</taxon>
        <taxon>Pseudomonadati</taxon>
        <taxon>Myxococcota</taxon>
        <taxon>Polyangia</taxon>
        <taxon>Polyangiales</taxon>
        <taxon>Polyangiaceae</taxon>
        <taxon>Polyangium</taxon>
    </lineage>
</organism>
<dbReference type="OrthoDB" id="5499503at2"/>
<protein>
    <submittedName>
        <fullName evidence="2">Uncharacterized protein</fullName>
    </submittedName>
</protein>
<sequence>MIHERIPFVRPVFRGARFEGHALPVEVLGELVAYRDLVVELARHLFLTSTPGRARVPRGFFESFQIAITGIGEGSTIPEVDRIRPPRDQTPPVLPETPDYFDEARDLVELVIACASRREPVPPAFPFTLMPRLQRMGRSLRPDESIELRAPGKPSGPRLDRTIRRRLMLQEETSIEDDFDVIGEIVGGHKDRRLLFVRLDDGHEIEITREPGDVQKLLTFSGRRVRVVGEGLFNREERLERVLRVEDLDVVGVEHADAEDPPAERPSPIDDQIDDLRALPPDWYEQGTPALDPEGLERLRRFLHKVVEGVAVPRPYLYPTPEGGARAEWSLGGWDVSATFDLRAGLAELHAAELAGEGMAEEQLSLGEPDAAVYMRRFLQRFIALGGSAR</sequence>
<accession>A0A6N7PXI0</accession>